<dbReference type="NCBIfam" id="NF005381">
    <property type="entry name" value="PRK06924.1"/>
    <property type="match status" value="1"/>
</dbReference>
<dbReference type="InterPro" id="IPR051721">
    <property type="entry name" value="Biopterin_syn/organic_redct"/>
</dbReference>
<keyword evidence="5" id="KW-0560">Oxidoreductase</keyword>
<accession>A0ABR5MNQ0</accession>
<organism evidence="6 7">
    <name type="scientific">Oceanobacillus caeni</name>
    <dbReference type="NCBI Taxonomy" id="405946"/>
    <lineage>
        <taxon>Bacteria</taxon>
        <taxon>Bacillati</taxon>
        <taxon>Bacillota</taxon>
        <taxon>Bacilli</taxon>
        <taxon>Bacillales</taxon>
        <taxon>Bacillaceae</taxon>
        <taxon>Oceanobacillus</taxon>
    </lineage>
</organism>
<keyword evidence="4" id="KW-0521">NADP</keyword>
<evidence type="ECO:0000256" key="4">
    <source>
        <dbReference type="ARBA" id="ARBA00022857"/>
    </source>
</evidence>
<comment type="subcellular location">
    <subcellularLocation>
        <location evidence="1">Cytoplasm</location>
    </subcellularLocation>
</comment>
<dbReference type="Pfam" id="PF00106">
    <property type="entry name" value="adh_short"/>
    <property type="match status" value="1"/>
</dbReference>
<name>A0ABR5MNQ0_9BACI</name>
<keyword evidence="7" id="KW-1185">Reference proteome</keyword>
<gene>
    <name evidence="6" type="ORF">AFL42_00500</name>
</gene>
<dbReference type="SUPFAM" id="SSF51735">
    <property type="entry name" value="NAD(P)-binding Rossmann-fold domains"/>
    <property type="match status" value="1"/>
</dbReference>
<dbReference type="InterPro" id="IPR036291">
    <property type="entry name" value="NAD(P)-bd_dom_sf"/>
</dbReference>
<protein>
    <submittedName>
        <fullName evidence="6">Short-chain dehydrogenase</fullName>
    </submittedName>
</protein>
<evidence type="ECO:0000256" key="3">
    <source>
        <dbReference type="ARBA" id="ARBA00022490"/>
    </source>
</evidence>
<comment type="caution">
    <text evidence="6">The sequence shown here is derived from an EMBL/GenBank/DDBJ whole genome shotgun (WGS) entry which is preliminary data.</text>
</comment>
<dbReference type="PANTHER" id="PTHR44085">
    <property type="entry name" value="SEPIAPTERIN REDUCTASE"/>
    <property type="match status" value="1"/>
</dbReference>
<evidence type="ECO:0000256" key="1">
    <source>
        <dbReference type="ARBA" id="ARBA00004496"/>
    </source>
</evidence>
<evidence type="ECO:0000256" key="2">
    <source>
        <dbReference type="ARBA" id="ARBA00006484"/>
    </source>
</evidence>
<dbReference type="InterPro" id="IPR002347">
    <property type="entry name" value="SDR_fam"/>
</dbReference>
<dbReference type="PRINTS" id="PR00081">
    <property type="entry name" value="GDHRDH"/>
</dbReference>
<comment type="similarity">
    <text evidence="2">Belongs to the short-chain dehydrogenases/reductases (SDR) family.</text>
</comment>
<dbReference type="EMBL" id="LGTK01000001">
    <property type="protein sequence ID" value="KPH79225.1"/>
    <property type="molecule type" value="Genomic_DNA"/>
</dbReference>
<evidence type="ECO:0000313" key="6">
    <source>
        <dbReference type="EMBL" id="KPH79225.1"/>
    </source>
</evidence>
<evidence type="ECO:0000313" key="7">
    <source>
        <dbReference type="Proteomes" id="UP000037854"/>
    </source>
</evidence>
<dbReference type="Gene3D" id="3.40.50.720">
    <property type="entry name" value="NAD(P)-binding Rossmann-like Domain"/>
    <property type="match status" value="1"/>
</dbReference>
<proteinExistence type="inferred from homology"/>
<dbReference type="Proteomes" id="UP000037854">
    <property type="component" value="Unassembled WGS sequence"/>
</dbReference>
<evidence type="ECO:0000256" key="5">
    <source>
        <dbReference type="ARBA" id="ARBA00023002"/>
    </source>
</evidence>
<dbReference type="PANTHER" id="PTHR44085:SF2">
    <property type="entry name" value="SEPIAPTERIN REDUCTASE"/>
    <property type="match status" value="1"/>
</dbReference>
<keyword evidence="3" id="KW-0963">Cytoplasm</keyword>
<dbReference type="InterPro" id="IPR020904">
    <property type="entry name" value="Sc_DH/Rdtase_CS"/>
</dbReference>
<sequence length="253" mass="28177">MTKFAIITGVSRGLGEGLAKLFLESGVHVIGISRTNNNKLPKIAEENNQIYKHFSCNLSAPDEVDDTFEQLKDFVFIPELTEVFLINNAAAVEPMDQAMNIKKEDLVNHIHVNMIAPMLITNSFLNEANKHEHVQAIAVEVTSGAGKRPIFGWSTYCSTKAGINLYTETVALEQEELNTGNKVIAFNPGVMDTQMQETIRSMDKDAFLDVERYRKLKAENQLNSPVDVASVLIDILNDEGVINGKLYNITDYL</sequence>
<reference evidence="6 7" key="1">
    <citation type="submission" date="2015-07" db="EMBL/GenBank/DDBJ databases">
        <title>High-quality draft genome sequence of Oceanobacillus caeni HM6, a bacillus isolated from a human feces.</title>
        <authorList>
            <person name="Kumar J."/>
            <person name="Verma M.K."/>
            <person name="Pandey R."/>
            <person name="Bhambi M."/>
            <person name="Chauhan N."/>
        </authorList>
    </citation>
    <scope>NUCLEOTIDE SEQUENCE [LARGE SCALE GENOMIC DNA]</scope>
    <source>
        <strain evidence="6 7">HM6</strain>
    </source>
</reference>
<dbReference type="PROSITE" id="PS00061">
    <property type="entry name" value="ADH_SHORT"/>
    <property type="match status" value="1"/>
</dbReference>
<dbReference type="RefSeq" id="WP_060667490.1">
    <property type="nucleotide sequence ID" value="NZ_LGTK01000001.1"/>
</dbReference>